<dbReference type="EMBL" id="BARS01055821">
    <property type="protein sequence ID" value="GAG49266.1"/>
    <property type="molecule type" value="Genomic_DNA"/>
</dbReference>
<evidence type="ECO:0000313" key="3">
    <source>
        <dbReference type="EMBL" id="GAG49266.1"/>
    </source>
</evidence>
<dbReference type="AlphaFoldDB" id="X0ZLZ9"/>
<comment type="similarity">
    <text evidence="1">Belongs to the peptidase M16 family.</text>
</comment>
<feature type="domain" description="Peptidase M16 C-terminal" evidence="2">
    <location>
        <begin position="10"/>
        <end position="164"/>
    </location>
</feature>
<accession>X0ZLZ9</accession>
<dbReference type="PANTHER" id="PTHR11851:SF49">
    <property type="entry name" value="MITOCHONDRIAL-PROCESSING PEPTIDASE SUBUNIT ALPHA"/>
    <property type="match status" value="1"/>
</dbReference>
<reference evidence="3" key="1">
    <citation type="journal article" date="2014" name="Front. Microbiol.">
        <title>High frequency of phylogenetically diverse reductive dehalogenase-homologous genes in deep subseafloor sedimentary metagenomes.</title>
        <authorList>
            <person name="Kawai M."/>
            <person name="Futagami T."/>
            <person name="Toyoda A."/>
            <person name="Takaki Y."/>
            <person name="Nishi S."/>
            <person name="Hori S."/>
            <person name="Arai W."/>
            <person name="Tsubouchi T."/>
            <person name="Morono Y."/>
            <person name="Uchiyama I."/>
            <person name="Ito T."/>
            <person name="Fujiyama A."/>
            <person name="Inagaki F."/>
            <person name="Takami H."/>
        </authorList>
    </citation>
    <scope>NUCLEOTIDE SEQUENCE</scope>
    <source>
        <strain evidence="3">Expedition CK06-06</strain>
    </source>
</reference>
<protein>
    <recommendedName>
        <fullName evidence="2">Peptidase M16 C-terminal domain-containing protein</fullName>
    </recommendedName>
</protein>
<feature type="non-terminal residue" evidence="3">
    <location>
        <position position="1"/>
    </location>
</feature>
<dbReference type="InterPro" id="IPR007863">
    <property type="entry name" value="Peptidase_M16_C"/>
</dbReference>
<dbReference type="InterPro" id="IPR011249">
    <property type="entry name" value="Metalloenz_LuxS/M16"/>
</dbReference>
<evidence type="ECO:0000256" key="1">
    <source>
        <dbReference type="ARBA" id="ARBA00007261"/>
    </source>
</evidence>
<sequence length="195" mass="22378">PRTKNLGLGIKKLIKKYFSKNYPRLHATTHELVNKKEIKSLTFVQQKPALKLKYKKTEQTHLCLGVKAFSHGHPDRYVMAVLTTILGGNMSSRLFSEVREKRGLAYYIKSDINTYFDNGYLVSQAGVDIRKAEEAIKVILEEYKKVAKVEKVDKSRKELKRAKEYLKGKMALGLEDSKSIASLFVEDLLLEDKIR</sequence>
<organism evidence="3">
    <name type="scientific">marine sediment metagenome</name>
    <dbReference type="NCBI Taxonomy" id="412755"/>
    <lineage>
        <taxon>unclassified sequences</taxon>
        <taxon>metagenomes</taxon>
        <taxon>ecological metagenomes</taxon>
    </lineage>
</organism>
<comment type="caution">
    <text evidence="3">The sequence shown here is derived from an EMBL/GenBank/DDBJ whole genome shotgun (WGS) entry which is preliminary data.</text>
</comment>
<evidence type="ECO:0000259" key="2">
    <source>
        <dbReference type="Pfam" id="PF05193"/>
    </source>
</evidence>
<dbReference type="SUPFAM" id="SSF63411">
    <property type="entry name" value="LuxS/MPP-like metallohydrolase"/>
    <property type="match status" value="1"/>
</dbReference>
<proteinExistence type="inferred from homology"/>
<dbReference type="Pfam" id="PF05193">
    <property type="entry name" value="Peptidase_M16_C"/>
    <property type="match status" value="1"/>
</dbReference>
<gene>
    <name evidence="3" type="ORF">S01H1_82354</name>
</gene>
<feature type="non-terminal residue" evidence="3">
    <location>
        <position position="195"/>
    </location>
</feature>
<dbReference type="Gene3D" id="3.30.830.10">
    <property type="entry name" value="Metalloenzyme, LuxS/M16 peptidase-like"/>
    <property type="match status" value="1"/>
</dbReference>
<dbReference type="InterPro" id="IPR050361">
    <property type="entry name" value="MPP/UQCRC_Complex"/>
</dbReference>
<dbReference type="GO" id="GO:0046872">
    <property type="term" value="F:metal ion binding"/>
    <property type="evidence" value="ECO:0007669"/>
    <property type="project" value="InterPro"/>
</dbReference>
<dbReference type="PANTHER" id="PTHR11851">
    <property type="entry name" value="METALLOPROTEASE"/>
    <property type="match status" value="1"/>
</dbReference>
<name>X0ZLZ9_9ZZZZ</name>